<dbReference type="Proteomes" id="UP000299102">
    <property type="component" value="Unassembled WGS sequence"/>
</dbReference>
<comment type="caution">
    <text evidence="2">The sequence shown here is derived from an EMBL/GenBank/DDBJ whole genome shotgun (WGS) entry which is preliminary data.</text>
</comment>
<keyword evidence="1" id="KW-1133">Transmembrane helix</keyword>
<keyword evidence="1" id="KW-0812">Transmembrane</keyword>
<reference evidence="2 3" key="1">
    <citation type="journal article" date="2019" name="Commun. Biol.">
        <title>The bagworm genome reveals a unique fibroin gene that provides high tensile strength.</title>
        <authorList>
            <person name="Kono N."/>
            <person name="Nakamura H."/>
            <person name="Ohtoshi R."/>
            <person name="Tomita M."/>
            <person name="Numata K."/>
            <person name="Arakawa K."/>
        </authorList>
    </citation>
    <scope>NUCLEOTIDE SEQUENCE [LARGE SCALE GENOMIC DNA]</scope>
</reference>
<evidence type="ECO:0000313" key="3">
    <source>
        <dbReference type="Proteomes" id="UP000299102"/>
    </source>
</evidence>
<protein>
    <submittedName>
        <fullName evidence="2">Uncharacterized protein</fullName>
    </submittedName>
</protein>
<keyword evidence="1" id="KW-0472">Membrane</keyword>
<evidence type="ECO:0000256" key="1">
    <source>
        <dbReference type="SAM" id="Phobius"/>
    </source>
</evidence>
<name>A0A4C1X1V6_EUMVA</name>
<dbReference type="EMBL" id="BGZK01000708">
    <property type="protein sequence ID" value="GBP57070.1"/>
    <property type="molecule type" value="Genomic_DNA"/>
</dbReference>
<accession>A0A4C1X1V6</accession>
<proteinExistence type="predicted"/>
<sequence length="273" mass="31039">MNQFNRFIFVNVNVNRATENYIHTEYRAEVAASPVAFRPVDKDFGSSLPSISPMSCVISLWGVSPILVEYLYRSGPLARITSSDFVYFLKLNVFLTHQKYSLATIRPGPARVDRIESLRLSHRAVTLLNAIPIGIFFSVPIMALIGSDRREENGLRLLRLTPGDSPSPPRALVNYAIKSVRRRARAALVSFFDILVLSLHFEPFPCIKSLPSPNPEYDLPLLEICIPSLSHCRDYPGQINRRTLHRLDIYSYHVCGRMFMPYPNYININQAVI</sequence>
<evidence type="ECO:0000313" key="2">
    <source>
        <dbReference type="EMBL" id="GBP57070.1"/>
    </source>
</evidence>
<keyword evidence="3" id="KW-1185">Reference proteome</keyword>
<gene>
    <name evidence="2" type="ORF">EVAR_36737_1</name>
</gene>
<organism evidence="2 3">
    <name type="scientific">Eumeta variegata</name>
    <name type="common">Bagworm moth</name>
    <name type="synonym">Eumeta japonica</name>
    <dbReference type="NCBI Taxonomy" id="151549"/>
    <lineage>
        <taxon>Eukaryota</taxon>
        <taxon>Metazoa</taxon>
        <taxon>Ecdysozoa</taxon>
        <taxon>Arthropoda</taxon>
        <taxon>Hexapoda</taxon>
        <taxon>Insecta</taxon>
        <taxon>Pterygota</taxon>
        <taxon>Neoptera</taxon>
        <taxon>Endopterygota</taxon>
        <taxon>Lepidoptera</taxon>
        <taxon>Glossata</taxon>
        <taxon>Ditrysia</taxon>
        <taxon>Tineoidea</taxon>
        <taxon>Psychidae</taxon>
        <taxon>Oiketicinae</taxon>
        <taxon>Eumeta</taxon>
    </lineage>
</organism>
<dbReference type="AlphaFoldDB" id="A0A4C1X1V6"/>
<feature type="transmembrane region" description="Helical" evidence="1">
    <location>
        <begin position="124"/>
        <end position="146"/>
    </location>
</feature>